<keyword evidence="3" id="KW-1185">Reference proteome</keyword>
<evidence type="ECO:0000256" key="1">
    <source>
        <dbReference type="SAM" id="Phobius"/>
    </source>
</evidence>
<reference evidence="3" key="1">
    <citation type="submission" date="2014-03" db="EMBL/GenBank/DDBJ databases">
        <authorList>
            <person name="Aksoy S."/>
            <person name="Warren W."/>
            <person name="Wilson R.K."/>
        </authorList>
    </citation>
    <scope>NUCLEOTIDE SEQUENCE [LARGE SCALE GENOMIC DNA]</scope>
    <source>
        <strain evidence="3">IAEA</strain>
    </source>
</reference>
<keyword evidence="1" id="KW-0812">Transmembrane</keyword>
<proteinExistence type="predicted"/>
<feature type="transmembrane region" description="Helical" evidence="1">
    <location>
        <begin position="29"/>
        <end position="49"/>
    </location>
</feature>
<keyword evidence="1" id="KW-1133">Transmembrane helix</keyword>
<dbReference type="Proteomes" id="UP000092445">
    <property type="component" value="Unassembled WGS sequence"/>
</dbReference>
<dbReference type="VEuPathDB" id="VectorBase:GPAI024850"/>
<accession>A0A1A9ZTW5</accession>
<dbReference type="AlphaFoldDB" id="A0A1A9ZTW5"/>
<protein>
    <submittedName>
        <fullName evidence="2">Uncharacterized protein</fullName>
    </submittedName>
</protein>
<keyword evidence="1" id="KW-0472">Membrane</keyword>
<reference evidence="2" key="2">
    <citation type="submission" date="2020-05" db="UniProtKB">
        <authorList>
            <consortium name="EnsemblMetazoa"/>
        </authorList>
    </citation>
    <scope>IDENTIFICATION</scope>
    <source>
        <strain evidence="2">IAEA</strain>
    </source>
</reference>
<sequence length="103" mass="12019">MLRPRDLLTLDLPFSLEAYDIRFRDFRNYILISQLMFFYFQFIVSVFLLKNEGKRKASPKKFGYASLNNGDTLALRDLKKLWSCSESFASALLIKGMSMDLFA</sequence>
<evidence type="ECO:0000313" key="3">
    <source>
        <dbReference type="Proteomes" id="UP000092445"/>
    </source>
</evidence>
<evidence type="ECO:0000313" key="2">
    <source>
        <dbReference type="EnsemblMetazoa" id="GPAI024850-PA"/>
    </source>
</evidence>
<name>A0A1A9ZTW5_GLOPL</name>
<dbReference type="EnsemblMetazoa" id="GPAI024850-RA">
    <property type="protein sequence ID" value="GPAI024850-PA"/>
    <property type="gene ID" value="GPAI024850"/>
</dbReference>
<organism evidence="2 3">
    <name type="scientific">Glossina pallidipes</name>
    <name type="common">Tsetse fly</name>
    <dbReference type="NCBI Taxonomy" id="7398"/>
    <lineage>
        <taxon>Eukaryota</taxon>
        <taxon>Metazoa</taxon>
        <taxon>Ecdysozoa</taxon>
        <taxon>Arthropoda</taxon>
        <taxon>Hexapoda</taxon>
        <taxon>Insecta</taxon>
        <taxon>Pterygota</taxon>
        <taxon>Neoptera</taxon>
        <taxon>Endopterygota</taxon>
        <taxon>Diptera</taxon>
        <taxon>Brachycera</taxon>
        <taxon>Muscomorpha</taxon>
        <taxon>Hippoboscoidea</taxon>
        <taxon>Glossinidae</taxon>
        <taxon>Glossina</taxon>
    </lineage>
</organism>